<feature type="chain" id="PRO_5035726458" description="BRICHOS domain-containing protein" evidence="3">
    <location>
        <begin position="27"/>
        <end position="971"/>
    </location>
</feature>
<feature type="region of interest" description="Disordered" evidence="2">
    <location>
        <begin position="315"/>
        <end position="338"/>
    </location>
</feature>
<feature type="compositionally biased region" description="Polar residues" evidence="2">
    <location>
        <begin position="489"/>
        <end position="499"/>
    </location>
</feature>
<reference evidence="5" key="2">
    <citation type="submission" date="2020-06" db="EMBL/GenBank/DDBJ databases">
        <authorList>
            <person name="Sheffer M."/>
        </authorList>
    </citation>
    <scope>NUCLEOTIDE SEQUENCE</scope>
</reference>
<dbReference type="InterPro" id="IPR007084">
    <property type="entry name" value="BRICHOS_dom"/>
</dbReference>
<reference evidence="5" key="1">
    <citation type="journal article" date="2020" name="bioRxiv">
        <title>Chromosome-level reference genome of the European wasp spider Argiope bruennichi: a resource for studies on range expansion and evolutionary adaptation.</title>
        <authorList>
            <person name="Sheffer M.M."/>
            <person name="Hoppe A."/>
            <person name="Krehenwinkel H."/>
            <person name="Uhl G."/>
            <person name="Kuss A.W."/>
            <person name="Jensen L."/>
            <person name="Jensen C."/>
            <person name="Gillespie R.G."/>
            <person name="Hoff K.J."/>
            <person name="Prost S."/>
        </authorList>
    </citation>
    <scope>NUCLEOTIDE SEQUENCE</scope>
</reference>
<dbReference type="PROSITE" id="PS50869">
    <property type="entry name" value="BRICHOS"/>
    <property type="match status" value="1"/>
</dbReference>
<gene>
    <name evidence="5" type="ORF">HNY73_017299</name>
</gene>
<keyword evidence="3" id="KW-0732">Signal</keyword>
<keyword evidence="6" id="KW-1185">Reference proteome</keyword>
<evidence type="ECO:0000256" key="3">
    <source>
        <dbReference type="SAM" id="SignalP"/>
    </source>
</evidence>
<protein>
    <recommendedName>
        <fullName evidence="4">BRICHOS domain-containing protein</fullName>
    </recommendedName>
</protein>
<feature type="signal peptide" evidence="3">
    <location>
        <begin position="1"/>
        <end position="26"/>
    </location>
</feature>
<feature type="region of interest" description="Disordered" evidence="2">
    <location>
        <begin position="731"/>
        <end position="767"/>
    </location>
</feature>
<feature type="compositionally biased region" description="Polar residues" evidence="2">
    <location>
        <begin position="519"/>
        <end position="532"/>
    </location>
</feature>
<organism evidence="5 6">
    <name type="scientific">Argiope bruennichi</name>
    <name type="common">Wasp spider</name>
    <name type="synonym">Aranea bruennichi</name>
    <dbReference type="NCBI Taxonomy" id="94029"/>
    <lineage>
        <taxon>Eukaryota</taxon>
        <taxon>Metazoa</taxon>
        <taxon>Ecdysozoa</taxon>
        <taxon>Arthropoda</taxon>
        <taxon>Chelicerata</taxon>
        <taxon>Arachnida</taxon>
        <taxon>Araneae</taxon>
        <taxon>Araneomorphae</taxon>
        <taxon>Entelegynae</taxon>
        <taxon>Araneoidea</taxon>
        <taxon>Araneidae</taxon>
        <taxon>Argiope</taxon>
    </lineage>
</organism>
<evidence type="ECO:0000313" key="6">
    <source>
        <dbReference type="Proteomes" id="UP000807504"/>
    </source>
</evidence>
<evidence type="ECO:0000313" key="5">
    <source>
        <dbReference type="EMBL" id="KAF8774785.1"/>
    </source>
</evidence>
<feature type="compositionally biased region" description="Polar residues" evidence="2">
    <location>
        <begin position="744"/>
        <end position="753"/>
    </location>
</feature>
<evidence type="ECO:0000256" key="2">
    <source>
        <dbReference type="SAM" id="MobiDB-lite"/>
    </source>
</evidence>
<feature type="compositionally biased region" description="Basic and acidic residues" evidence="2">
    <location>
        <begin position="506"/>
        <end position="516"/>
    </location>
</feature>
<feature type="compositionally biased region" description="Polar residues" evidence="2">
    <location>
        <begin position="546"/>
        <end position="556"/>
    </location>
</feature>
<feature type="region of interest" description="Disordered" evidence="2">
    <location>
        <begin position="489"/>
        <end position="556"/>
    </location>
</feature>
<accession>A0A8T0EQI1</accession>
<evidence type="ECO:0000256" key="1">
    <source>
        <dbReference type="ARBA" id="ARBA00023157"/>
    </source>
</evidence>
<dbReference type="Proteomes" id="UP000807504">
    <property type="component" value="Unassembled WGS sequence"/>
</dbReference>
<evidence type="ECO:0000259" key="4">
    <source>
        <dbReference type="PROSITE" id="PS50869"/>
    </source>
</evidence>
<dbReference type="AlphaFoldDB" id="A0A8T0EQI1"/>
<feature type="domain" description="BRICHOS" evidence="4">
    <location>
        <begin position="63"/>
        <end position="155"/>
    </location>
</feature>
<dbReference type="EMBL" id="JABXBU010002227">
    <property type="protein sequence ID" value="KAF8774785.1"/>
    <property type="molecule type" value="Genomic_DNA"/>
</dbReference>
<keyword evidence="1" id="KW-1015">Disulfide bond</keyword>
<feature type="compositionally biased region" description="Low complexity" evidence="2">
    <location>
        <begin position="731"/>
        <end position="743"/>
    </location>
</feature>
<name>A0A8T0EQI1_ARGBR</name>
<comment type="caution">
    <text evidence="5">The sequence shown here is derived from an EMBL/GenBank/DDBJ whole genome shotgun (WGS) entry which is preliminary data.</text>
</comment>
<proteinExistence type="predicted"/>
<sequence length="971" mass="110607">MREGTRGHLLSIFCAFWCTVLLQIDARNQQTFVVRYKNGEHTVPVTVVLDYKKQTEYVINMSPRAATKTVTLYDFKQKTIAYKDLTNRECFLGRLTHETLNEETDALTKIQNPVERQPKVLSLNPQRPSLTPTEIRNMAGQKTAIFCGKMNTWLVLPKEKHTLQKREVDEVEERTFHRHGYHTVQYSHFGRDTRRSYRNPANRQFFQRRTDTSEIPDWKAGNSETAFGNGGKSLEPPSFQQQFLNPSLSERAFNENNQGIHHPEVPLINGKGAQHFDPTFHPASIAEDYNSGKAVSFASPPGGLNGQNEYEQHFPYNPAISETPNFPEDSEGSKDSRRRNFSNLKNINIVNGASANENISSVSKNKPFYPIIQSNLFNPEMIAAKPSVNQQNGNHAFDLNRDHRQIGAEGESIPFGYDLNGSRKNIYSESSDIHGIPDDTDVSSNVLETLKATKKPDNIGKSLHQPTILETKEDVHDVFEGFFNLRKSNPPSEQLTYNSHFIPPEPNERREHHLPDESLINSYPSLPQTKQNDNTDKKQQWGKNEIITSTDNPSLKTDYNSSFSETAISPIYFNSFSDSRTLRHKPENSDDLISTPQKVGQISKSWTTELLQPVTSKSKNIFNEVVDEYFTSENPLYASAVKEHSAIRSIDSKPNETVINITSTNLSENLQELQNSFPSEIQEGRALQKIRFQNVLRSYTPDQIIIDVEKIPTQRPPEGTLDFQGRVYSPNSNISPNVSNNINGSKSEQTSGDTWRGKPIRKTSLPSRKTHNLLPDIINFGSRIPQQDKRNESNRFQHRAYGKNVRQLIYPNSQTLSHPVYNVHRSYRLDSLPPGVSIHPRHPKAPYAHTVHSKTLPPVPQVRTPKLHRHRHNKKKDRLMNSCCRTREKTKGCCASCCRGKAMHTKPPCCSSLKPSKNQQRQKQMLITHTPAPQQVRKIVEDRCQKEKLCRTLYESTQQVMVCRNAKIDGC</sequence>